<comment type="caution">
    <text evidence="2">The sequence shown here is derived from an EMBL/GenBank/DDBJ whole genome shotgun (WGS) entry which is preliminary data.</text>
</comment>
<keyword evidence="3" id="KW-1185">Reference proteome</keyword>
<dbReference type="AlphaFoldDB" id="A0A232FD25"/>
<feature type="region of interest" description="Disordered" evidence="1">
    <location>
        <begin position="1"/>
        <end position="25"/>
    </location>
</feature>
<evidence type="ECO:0000313" key="3">
    <source>
        <dbReference type="Proteomes" id="UP000215335"/>
    </source>
</evidence>
<name>A0A232FD25_9HYME</name>
<feature type="region of interest" description="Disordered" evidence="1">
    <location>
        <begin position="67"/>
        <end position="87"/>
    </location>
</feature>
<evidence type="ECO:0000256" key="1">
    <source>
        <dbReference type="SAM" id="MobiDB-lite"/>
    </source>
</evidence>
<dbReference type="Proteomes" id="UP000215335">
    <property type="component" value="Unassembled WGS sequence"/>
</dbReference>
<dbReference type="EMBL" id="NNAY01000419">
    <property type="protein sequence ID" value="OXU28532.1"/>
    <property type="molecule type" value="Genomic_DNA"/>
</dbReference>
<accession>A0A232FD25</accession>
<proteinExistence type="predicted"/>
<reference evidence="2 3" key="1">
    <citation type="journal article" date="2017" name="Curr. Biol.">
        <title>The Evolution of Venom by Co-option of Single-Copy Genes.</title>
        <authorList>
            <person name="Martinson E.O."/>
            <person name="Mrinalini"/>
            <person name="Kelkar Y.D."/>
            <person name="Chang C.H."/>
            <person name="Werren J.H."/>
        </authorList>
    </citation>
    <scope>NUCLEOTIDE SEQUENCE [LARGE SCALE GENOMIC DNA]</scope>
    <source>
        <strain evidence="2 3">Alberta</strain>
        <tissue evidence="2">Whole body</tissue>
    </source>
</reference>
<sequence length="270" mass="30465">MTDAVEEEIKLTQNSSKETVEVDDSNQEAIRRLSIENLEQEDMSENESELTNTPNDVVACTRNIGVQGDGTRQRRGQRSCNGSTDENPQHMYCPTESGSWCKYQKALAEGKEQDYVHPPAIAKAILDEIEDVFKKLSEPELLRKCSGGQIQNANESFNNVLWNIAPKTDFVALETFIEISAYIACIMFSTGWKELLFLMSNLDIEPGKNILSAAGIKDQLRIKEAKKQTKKNSKEARRLIRQLNIPTADNEYIWLGVFRGLISIETQSDN</sequence>
<evidence type="ECO:0000313" key="2">
    <source>
        <dbReference type="EMBL" id="OXU28532.1"/>
    </source>
</evidence>
<organism evidence="2 3">
    <name type="scientific">Trichomalopsis sarcophagae</name>
    <dbReference type="NCBI Taxonomy" id="543379"/>
    <lineage>
        <taxon>Eukaryota</taxon>
        <taxon>Metazoa</taxon>
        <taxon>Ecdysozoa</taxon>
        <taxon>Arthropoda</taxon>
        <taxon>Hexapoda</taxon>
        <taxon>Insecta</taxon>
        <taxon>Pterygota</taxon>
        <taxon>Neoptera</taxon>
        <taxon>Endopterygota</taxon>
        <taxon>Hymenoptera</taxon>
        <taxon>Apocrita</taxon>
        <taxon>Proctotrupomorpha</taxon>
        <taxon>Chalcidoidea</taxon>
        <taxon>Pteromalidae</taxon>
        <taxon>Pteromalinae</taxon>
        <taxon>Trichomalopsis</taxon>
    </lineage>
</organism>
<protein>
    <submittedName>
        <fullName evidence="2">Uncharacterized protein</fullName>
    </submittedName>
</protein>
<gene>
    <name evidence="2" type="ORF">TSAR_008977</name>
</gene>